<organism evidence="4 5">
    <name type="scientific">Cellulomonas marina</name>
    <dbReference type="NCBI Taxonomy" id="988821"/>
    <lineage>
        <taxon>Bacteria</taxon>
        <taxon>Bacillati</taxon>
        <taxon>Actinomycetota</taxon>
        <taxon>Actinomycetes</taxon>
        <taxon>Micrococcales</taxon>
        <taxon>Cellulomonadaceae</taxon>
        <taxon>Cellulomonas</taxon>
    </lineage>
</organism>
<sequence length="528" mass="56715">MTPTARAARAAGRSAGAPTRTSTGMPDDEPDVAERVEEATAARLLEVARVVLGHVPDAGWGPRTQASEALSELARELARTRRADLAWLLLAALAGAYPSAAEVRTLQRSAALQGERELTLSLLDAGVALARRFRSALRPLRVVTGTLVDVDSCARYDFHNGIQRVAREVARVWAVERDVELAGWTWGGGGLRALTPAETERAARWTGPVEQTEEEAAAEDRARDLTPLLVPWHATVVLLEVPAPDPRCSRLAALAELSGSRVVGIGYDAIPVVSADLRPLGEPNGFAEYLTVVKHTRRMAGISSSAAQEFAGYAAAMAAQGLPGPRVSEVALPTTVPPAPPGWTRPRRERPLVLSVGRLEPHKNHGALLHAAERLWREGAQFDLCLVGRPGWDVSRVQGQLDRIRAAGRPLDWRTGVDDDELWTLLRSASCTAFVSLHEGFGLPVAESLACGTPVLTTRYGSQGEIAALGGCVTVDPRDDDDVLAGLRRLVTDADLRARLRAEAAAIPARTWADYADELWADLVEETA</sequence>
<dbReference type="GO" id="GO:0016757">
    <property type="term" value="F:glycosyltransferase activity"/>
    <property type="evidence" value="ECO:0007669"/>
    <property type="project" value="InterPro"/>
</dbReference>
<proteinExistence type="predicted"/>
<dbReference type="STRING" id="988821.SAMN05421867_10111"/>
<dbReference type="Gene3D" id="3.40.50.2000">
    <property type="entry name" value="Glycogen Phosphorylase B"/>
    <property type="match status" value="1"/>
</dbReference>
<evidence type="ECO:0000256" key="2">
    <source>
        <dbReference type="SAM" id="MobiDB-lite"/>
    </source>
</evidence>
<feature type="domain" description="Glycosyl transferase family 1" evidence="3">
    <location>
        <begin position="348"/>
        <end position="504"/>
    </location>
</feature>
<accession>A0A1I0UYX6</accession>
<dbReference type="Pfam" id="PF00534">
    <property type="entry name" value="Glycos_transf_1"/>
    <property type="match status" value="1"/>
</dbReference>
<dbReference type="InterPro" id="IPR001296">
    <property type="entry name" value="Glyco_trans_1"/>
</dbReference>
<protein>
    <submittedName>
        <fullName evidence="4">Glycosyl transferases group 1</fullName>
    </submittedName>
</protein>
<dbReference type="GO" id="GO:0009103">
    <property type="term" value="P:lipopolysaccharide biosynthetic process"/>
    <property type="evidence" value="ECO:0007669"/>
    <property type="project" value="TreeGrafter"/>
</dbReference>
<evidence type="ECO:0000313" key="4">
    <source>
        <dbReference type="EMBL" id="SFA69060.1"/>
    </source>
</evidence>
<dbReference type="PANTHER" id="PTHR46401">
    <property type="entry name" value="GLYCOSYLTRANSFERASE WBBK-RELATED"/>
    <property type="match status" value="1"/>
</dbReference>
<dbReference type="EMBL" id="FOKA01000001">
    <property type="protein sequence ID" value="SFA69060.1"/>
    <property type="molecule type" value="Genomic_DNA"/>
</dbReference>
<evidence type="ECO:0000259" key="3">
    <source>
        <dbReference type="Pfam" id="PF00534"/>
    </source>
</evidence>
<dbReference type="PANTHER" id="PTHR46401:SF2">
    <property type="entry name" value="GLYCOSYLTRANSFERASE WBBK-RELATED"/>
    <property type="match status" value="1"/>
</dbReference>
<feature type="region of interest" description="Disordered" evidence="2">
    <location>
        <begin position="1"/>
        <end position="30"/>
    </location>
</feature>
<name>A0A1I0UYX6_9CELL</name>
<evidence type="ECO:0000313" key="5">
    <source>
        <dbReference type="Proteomes" id="UP000199012"/>
    </source>
</evidence>
<keyword evidence="1 4" id="KW-0808">Transferase</keyword>
<keyword evidence="5" id="KW-1185">Reference proteome</keyword>
<gene>
    <name evidence="4" type="ORF">SAMN05421867_10111</name>
</gene>
<reference evidence="4 5" key="1">
    <citation type="submission" date="2016-10" db="EMBL/GenBank/DDBJ databases">
        <authorList>
            <person name="de Groot N.N."/>
        </authorList>
    </citation>
    <scope>NUCLEOTIDE SEQUENCE [LARGE SCALE GENOMIC DNA]</scope>
    <source>
        <strain evidence="4 5">CGMCC 4.6945</strain>
    </source>
</reference>
<feature type="compositionally biased region" description="Low complexity" evidence="2">
    <location>
        <begin position="1"/>
        <end position="21"/>
    </location>
</feature>
<dbReference type="Proteomes" id="UP000199012">
    <property type="component" value="Unassembled WGS sequence"/>
</dbReference>
<dbReference type="AlphaFoldDB" id="A0A1I0UYX6"/>
<evidence type="ECO:0000256" key="1">
    <source>
        <dbReference type="ARBA" id="ARBA00022679"/>
    </source>
</evidence>
<dbReference type="SUPFAM" id="SSF53756">
    <property type="entry name" value="UDP-Glycosyltransferase/glycogen phosphorylase"/>
    <property type="match status" value="1"/>
</dbReference>